<evidence type="ECO:0000256" key="2">
    <source>
        <dbReference type="ARBA" id="ARBA00008283"/>
    </source>
</evidence>
<dbReference type="PROSITE" id="PS51192">
    <property type="entry name" value="HELICASE_ATP_BIND_1"/>
    <property type="match status" value="1"/>
</dbReference>
<evidence type="ECO:0000256" key="8">
    <source>
        <dbReference type="ARBA" id="ARBA00023242"/>
    </source>
</evidence>
<dbReference type="InterPro" id="IPR027417">
    <property type="entry name" value="P-loop_NTPase"/>
</dbReference>
<dbReference type="InterPro" id="IPR011545">
    <property type="entry name" value="DEAD/DEAH_box_helicase_dom"/>
</dbReference>
<feature type="region of interest" description="Disordered" evidence="10">
    <location>
        <begin position="537"/>
        <end position="559"/>
    </location>
</feature>
<dbReference type="Gene3D" id="3.40.50.10130">
    <property type="match status" value="1"/>
</dbReference>
<proteinExistence type="inferred from homology"/>
<dbReference type="SMART" id="SM00487">
    <property type="entry name" value="DEXDc"/>
    <property type="match status" value="1"/>
</dbReference>
<keyword evidence="13" id="KW-0540">Nuclease</keyword>
<evidence type="ECO:0000256" key="5">
    <source>
        <dbReference type="ARBA" id="ARBA00022840"/>
    </source>
</evidence>
<keyword evidence="13" id="KW-0255">Endonuclease</keyword>
<evidence type="ECO:0000259" key="11">
    <source>
        <dbReference type="PROSITE" id="PS51192"/>
    </source>
</evidence>
<dbReference type="FunFam" id="3.40.50.10130:FF:000001">
    <property type="entry name" value="DNA excision repair protein ERCC-1"/>
    <property type="match status" value="1"/>
</dbReference>
<dbReference type="Pfam" id="PF03834">
    <property type="entry name" value="Rad10"/>
    <property type="match status" value="1"/>
</dbReference>
<keyword evidence="8" id="KW-0539">Nucleus</keyword>
<dbReference type="EMBL" id="JANBPU010000309">
    <property type="protein sequence ID" value="KAJ1912820.1"/>
    <property type="molecule type" value="Genomic_DNA"/>
</dbReference>
<dbReference type="GO" id="GO:0003684">
    <property type="term" value="F:damaged DNA binding"/>
    <property type="evidence" value="ECO:0007669"/>
    <property type="project" value="InterPro"/>
</dbReference>
<name>A0A9W7ZTU5_9FUNG</name>
<protein>
    <recommendedName>
        <fullName evidence="9">DNA excision repair protein ERCC-1</fullName>
    </recommendedName>
</protein>
<evidence type="ECO:0000256" key="9">
    <source>
        <dbReference type="ARBA" id="ARBA00071993"/>
    </source>
</evidence>
<dbReference type="SUPFAM" id="SSF52980">
    <property type="entry name" value="Restriction endonuclease-like"/>
    <property type="match status" value="1"/>
</dbReference>
<feature type="compositionally biased region" description="Basic and acidic residues" evidence="10">
    <location>
        <begin position="267"/>
        <end position="282"/>
    </location>
</feature>
<feature type="region of interest" description="Disordered" evidence="10">
    <location>
        <begin position="683"/>
        <end position="708"/>
    </location>
</feature>
<dbReference type="GO" id="GO:0006289">
    <property type="term" value="P:nucleotide-excision repair"/>
    <property type="evidence" value="ECO:0007669"/>
    <property type="project" value="UniProtKB-ARBA"/>
</dbReference>
<dbReference type="Pfam" id="PF00271">
    <property type="entry name" value="Helicase_C"/>
    <property type="match status" value="1"/>
</dbReference>
<feature type="domain" description="Helicase C-terminal" evidence="12">
    <location>
        <begin position="723"/>
        <end position="892"/>
    </location>
</feature>
<dbReference type="PANTHER" id="PTHR12749">
    <property type="entry name" value="EXCISION REPAIR CROSS-COMPLEMENTING 1 ERCC1"/>
    <property type="match status" value="1"/>
</dbReference>
<feature type="domain" description="Helicase ATP-binding" evidence="11">
    <location>
        <begin position="333"/>
        <end position="592"/>
    </location>
</feature>
<evidence type="ECO:0000259" key="12">
    <source>
        <dbReference type="PROSITE" id="PS51194"/>
    </source>
</evidence>
<evidence type="ECO:0000256" key="7">
    <source>
        <dbReference type="ARBA" id="ARBA00023204"/>
    </source>
</evidence>
<dbReference type="Pfam" id="PF14520">
    <property type="entry name" value="HHH_5"/>
    <property type="match status" value="1"/>
</dbReference>
<evidence type="ECO:0000313" key="13">
    <source>
        <dbReference type="EMBL" id="KAJ1912820.1"/>
    </source>
</evidence>
<dbReference type="GO" id="GO:0005524">
    <property type="term" value="F:ATP binding"/>
    <property type="evidence" value="ECO:0007669"/>
    <property type="project" value="UniProtKB-KW"/>
</dbReference>
<dbReference type="CDD" id="cd22325">
    <property type="entry name" value="ERCC1_C-like"/>
    <property type="match status" value="1"/>
</dbReference>
<keyword evidence="14" id="KW-1185">Reference proteome</keyword>
<keyword evidence="7" id="KW-0234">DNA repair</keyword>
<feature type="compositionally biased region" description="Low complexity" evidence="10">
    <location>
        <begin position="286"/>
        <end position="295"/>
    </location>
</feature>
<evidence type="ECO:0000256" key="3">
    <source>
        <dbReference type="ARBA" id="ARBA00022741"/>
    </source>
</evidence>
<dbReference type="FunFam" id="1.10.150.20:FF:000017">
    <property type="entry name" value="DNA excision repair protein ERCC-1"/>
    <property type="match status" value="1"/>
</dbReference>
<dbReference type="AlphaFoldDB" id="A0A9W7ZTU5"/>
<dbReference type="SMART" id="SM00490">
    <property type="entry name" value="HELICc"/>
    <property type="match status" value="1"/>
</dbReference>
<dbReference type="Gene3D" id="3.40.50.300">
    <property type="entry name" value="P-loop containing nucleotide triphosphate hydrolases"/>
    <property type="match status" value="2"/>
</dbReference>
<dbReference type="GO" id="GO:0006312">
    <property type="term" value="P:mitotic recombination"/>
    <property type="evidence" value="ECO:0007669"/>
    <property type="project" value="TreeGrafter"/>
</dbReference>
<organism evidence="13 14">
    <name type="scientific">Mycoemilia scoparia</name>
    <dbReference type="NCBI Taxonomy" id="417184"/>
    <lineage>
        <taxon>Eukaryota</taxon>
        <taxon>Fungi</taxon>
        <taxon>Fungi incertae sedis</taxon>
        <taxon>Zoopagomycota</taxon>
        <taxon>Kickxellomycotina</taxon>
        <taxon>Kickxellomycetes</taxon>
        <taxon>Kickxellales</taxon>
        <taxon>Kickxellaceae</taxon>
        <taxon>Mycoemilia</taxon>
    </lineage>
</organism>
<feature type="compositionally biased region" description="Basic residues" evidence="10">
    <location>
        <begin position="537"/>
        <end position="549"/>
    </location>
</feature>
<dbReference type="InterPro" id="IPR047260">
    <property type="entry name" value="ERCC1-like_central_dom"/>
</dbReference>
<evidence type="ECO:0000256" key="10">
    <source>
        <dbReference type="SAM" id="MobiDB-lite"/>
    </source>
</evidence>
<dbReference type="GO" id="GO:0006302">
    <property type="term" value="P:double-strand break repair"/>
    <property type="evidence" value="ECO:0007669"/>
    <property type="project" value="UniProtKB-ARBA"/>
</dbReference>
<sequence length="896" mass="100476">MNQKGASGRFRTPTVEEIESLRLKPNPATKRNAYDDNTRNSSANIPASSANYSGRSNAIIVNPVQRGNPILAHVRNVTWEYGDIVPDYLVGRSACVIFLSLRYHKLHPEYVYNRIDKLKRDFALRILLVQVDTDDHKGTLRELNKAAILSDVTLFLAWSSEEAGRYLETFKAYEHKSHSFIQERVEADYPSQLTKVLTQVKSVNSTDAKTLSSVFGSLHNLADATKEELLLCPGFGSLKAKRLHDALNQSFLANSTKNVTQKTLKGIVKEKDGSEHAADDTNNRQTSYTTSTSTTSNGSIDFINTGIDPTIAKAAKDIYNVETPTRLQKLVIKRMISPQRDVMIRQETGTGKTFAMLLSSLTIALRKTPTSNDAATTNNINKNNNNNSNNEGLKVLMVVPSRELALQINSWAMNLLNHQIDETQKDRYRNIIKTIVSGEGFNTKGQLAPIKSNIPKILVGTPKVLLELFSDSKFRNSVAIPKSLELVVIDEVDHILRLPSKNAPLKKKILRKEKPKPGQQLIDNILLNQSIVLKSKKKQDIKKKNKNHQRKVEDNEDIVPNNQRPYLIMSSATSNRDLRLFIKKKGWTRDGKEPRLISLPKTNDINNTTTTTSNTALSTLVNGKRYIPLTISHSCLVIEKDGNVHNLRRIEEIKGYEAATQTQTNNTQDVDEFEEFDLDASLDQTDRLDPNDPSSSQEPPIPKDSIGSHYENKEKWIESMCEAVSNILAAENTSGTTLIFVRTGLSTQQFMGCLYNDYGVECHELLTMFRNSNSCHLGLETDYDESVGFDDGQDLSHQPQAVVRQQQQQQQKVLVTTEQMARGIDIPNVSLVLVLDLPESIASYIHMAGRTGRFGREGGKVISIVPSGKRNRFEGRMRGLYKIVNVKPTRLDYVCD</sequence>
<evidence type="ECO:0000256" key="1">
    <source>
        <dbReference type="ARBA" id="ARBA00004123"/>
    </source>
</evidence>
<comment type="caution">
    <text evidence="13">The sequence shown here is derived from an EMBL/GenBank/DDBJ whole genome shotgun (WGS) entry which is preliminary data.</text>
</comment>
<dbReference type="NCBIfam" id="TIGR00597">
    <property type="entry name" value="rad10"/>
    <property type="match status" value="1"/>
</dbReference>
<dbReference type="GO" id="GO:0000110">
    <property type="term" value="C:nucleotide-excision repair factor 1 complex"/>
    <property type="evidence" value="ECO:0007669"/>
    <property type="project" value="TreeGrafter"/>
</dbReference>
<dbReference type="OrthoDB" id="10262814at2759"/>
<dbReference type="GO" id="GO:0070522">
    <property type="term" value="C:ERCC4-ERCC1 complex"/>
    <property type="evidence" value="ECO:0007669"/>
    <property type="project" value="TreeGrafter"/>
</dbReference>
<dbReference type="Pfam" id="PF00270">
    <property type="entry name" value="DEAD"/>
    <property type="match status" value="1"/>
</dbReference>
<keyword evidence="13" id="KW-0378">Hydrolase</keyword>
<dbReference type="InterPro" id="IPR011335">
    <property type="entry name" value="Restrct_endonuc-II-like"/>
</dbReference>
<comment type="similarity">
    <text evidence="2">Belongs to the ERCC1/RAD10/SWI10 family.</text>
</comment>
<keyword evidence="3" id="KW-0547">Nucleotide-binding</keyword>
<feature type="region of interest" description="Disordered" evidence="10">
    <location>
        <begin position="267"/>
        <end position="295"/>
    </location>
</feature>
<accession>A0A9W7ZTU5</accession>
<dbReference type="InterPro" id="IPR010994">
    <property type="entry name" value="RuvA_2-like"/>
</dbReference>
<dbReference type="PROSITE" id="PS51194">
    <property type="entry name" value="HELICASE_CTER"/>
    <property type="match status" value="1"/>
</dbReference>
<dbReference type="PANTHER" id="PTHR12749:SF0">
    <property type="entry name" value="DNA EXCISION REPAIR PROTEIN ERCC-1"/>
    <property type="match status" value="1"/>
</dbReference>
<gene>
    <name evidence="13" type="primary">RAD10</name>
    <name evidence="13" type="ORF">H4219_005461</name>
</gene>
<reference evidence="13" key="1">
    <citation type="submission" date="2022-07" db="EMBL/GenBank/DDBJ databases">
        <title>Phylogenomic reconstructions and comparative analyses of Kickxellomycotina fungi.</title>
        <authorList>
            <person name="Reynolds N.K."/>
            <person name="Stajich J.E."/>
            <person name="Barry K."/>
            <person name="Grigoriev I.V."/>
            <person name="Crous P."/>
            <person name="Smith M.E."/>
        </authorList>
    </citation>
    <scope>NUCLEOTIDE SEQUENCE</scope>
    <source>
        <strain evidence="13">NBRC 100468</strain>
    </source>
</reference>
<dbReference type="InterPro" id="IPR001650">
    <property type="entry name" value="Helicase_C-like"/>
</dbReference>
<dbReference type="InterPro" id="IPR014001">
    <property type="entry name" value="Helicase_ATP-bd"/>
</dbReference>
<keyword evidence="5" id="KW-0067">ATP-binding</keyword>
<keyword evidence="6" id="KW-0238">DNA-binding</keyword>
<evidence type="ECO:0000256" key="4">
    <source>
        <dbReference type="ARBA" id="ARBA00022763"/>
    </source>
</evidence>
<dbReference type="Proteomes" id="UP001150538">
    <property type="component" value="Unassembled WGS sequence"/>
</dbReference>
<evidence type="ECO:0000256" key="6">
    <source>
        <dbReference type="ARBA" id="ARBA00023125"/>
    </source>
</evidence>
<feature type="region of interest" description="Disordered" evidence="10">
    <location>
        <begin position="1"/>
        <end position="48"/>
    </location>
</feature>
<comment type="subcellular location">
    <subcellularLocation>
        <location evidence="1">Nucleus</location>
    </subcellularLocation>
</comment>
<dbReference type="GO" id="GO:0004519">
    <property type="term" value="F:endonuclease activity"/>
    <property type="evidence" value="ECO:0007669"/>
    <property type="project" value="UniProtKB-KW"/>
</dbReference>
<keyword evidence="4" id="KW-0227">DNA damage</keyword>
<dbReference type="SUPFAM" id="SSF52540">
    <property type="entry name" value="P-loop containing nucleoside triphosphate hydrolases"/>
    <property type="match status" value="1"/>
</dbReference>
<dbReference type="GO" id="GO:0003697">
    <property type="term" value="F:single-stranded DNA binding"/>
    <property type="evidence" value="ECO:0007669"/>
    <property type="project" value="TreeGrafter"/>
</dbReference>
<dbReference type="InterPro" id="IPR004579">
    <property type="entry name" value="ERCC1/RAD10/SWI10"/>
</dbReference>
<dbReference type="GO" id="GO:0070914">
    <property type="term" value="P:UV-damage excision repair"/>
    <property type="evidence" value="ECO:0007669"/>
    <property type="project" value="TreeGrafter"/>
</dbReference>
<dbReference type="Gene3D" id="1.10.150.20">
    <property type="entry name" value="5' to 3' exonuclease, C-terminal subdomain"/>
    <property type="match status" value="1"/>
</dbReference>
<dbReference type="SUPFAM" id="SSF47781">
    <property type="entry name" value="RuvA domain 2-like"/>
    <property type="match status" value="1"/>
</dbReference>
<evidence type="ECO:0000313" key="14">
    <source>
        <dbReference type="Proteomes" id="UP001150538"/>
    </source>
</evidence>